<accession>A0A479ZVJ5</accession>
<dbReference type="Proteomes" id="UP000300142">
    <property type="component" value="Unassembled WGS sequence"/>
</dbReference>
<reference evidence="3" key="1">
    <citation type="submission" date="2019-02" db="EMBL/GenBank/DDBJ databases">
        <title>Draft genome sequence of Sphaerospermopsis reniformis NIES-1949.</title>
        <authorList>
            <person name="Yamaguchi H."/>
            <person name="Suzuki S."/>
            <person name="Kawachi M."/>
        </authorList>
    </citation>
    <scope>NUCLEOTIDE SEQUENCE [LARGE SCALE GENOMIC DNA]</scope>
    <source>
        <strain evidence="3">NIES-1949</strain>
    </source>
</reference>
<keyword evidence="3" id="KW-1185">Reference proteome</keyword>
<dbReference type="CDD" id="cd00060">
    <property type="entry name" value="FHA"/>
    <property type="match status" value="1"/>
</dbReference>
<evidence type="ECO:0000259" key="1">
    <source>
        <dbReference type="PROSITE" id="PS50006"/>
    </source>
</evidence>
<feature type="domain" description="FHA" evidence="1">
    <location>
        <begin position="114"/>
        <end position="171"/>
    </location>
</feature>
<dbReference type="Gene3D" id="2.60.200.20">
    <property type="match status" value="1"/>
</dbReference>
<dbReference type="InterPro" id="IPR000253">
    <property type="entry name" value="FHA_dom"/>
</dbReference>
<gene>
    <name evidence="2" type="ORF">SR1949_13240</name>
</gene>
<comment type="caution">
    <text evidence="2">The sequence shown here is derived from an EMBL/GenBank/DDBJ whole genome shotgun (WGS) entry which is preliminary data.</text>
</comment>
<organism evidence="2 3">
    <name type="scientific">Sphaerospermopsis reniformis</name>
    <dbReference type="NCBI Taxonomy" id="531300"/>
    <lineage>
        <taxon>Bacteria</taxon>
        <taxon>Bacillati</taxon>
        <taxon>Cyanobacteriota</taxon>
        <taxon>Cyanophyceae</taxon>
        <taxon>Nostocales</taxon>
        <taxon>Aphanizomenonaceae</taxon>
        <taxon>Sphaerospermopsis</taxon>
    </lineage>
</organism>
<sequence length="202" mass="21752">MITCTACGYDQNPDNSEFCNACGSELQTIITPPPITPPPITPPPITPSPITPSPIKPSPIIEPSVAPTVIQPPLPQPNYPIITNTSTTNTSTNAKIICKQINAPIPEFLIKNNAIVGIFDPDVGPVDIDLETFFGGETVSRNHGEIYHELGTWKVKDLGSTNGIFIKSQGQTRFSSRITIPTPLNSGDEIAFGKVIFLFQTL</sequence>
<evidence type="ECO:0000313" key="2">
    <source>
        <dbReference type="EMBL" id="GCL36222.1"/>
    </source>
</evidence>
<dbReference type="EMBL" id="BJCE01000030">
    <property type="protein sequence ID" value="GCL36222.1"/>
    <property type="molecule type" value="Genomic_DNA"/>
</dbReference>
<protein>
    <submittedName>
        <fullName evidence="2">FHA domain containing protein</fullName>
    </submittedName>
</protein>
<dbReference type="Pfam" id="PF00498">
    <property type="entry name" value="FHA"/>
    <property type="match status" value="1"/>
</dbReference>
<proteinExistence type="predicted"/>
<evidence type="ECO:0000313" key="3">
    <source>
        <dbReference type="Proteomes" id="UP000300142"/>
    </source>
</evidence>
<dbReference type="SUPFAM" id="SSF49879">
    <property type="entry name" value="SMAD/FHA domain"/>
    <property type="match status" value="1"/>
</dbReference>
<dbReference type="InterPro" id="IPR008984">
    <property type="entry name" value="SMAD_FHA_dom_sf"/>
</dbReference>
<dbReference type="PROSITE" id="PS50006">
    <property type="entry name" value="FHA_DOMAIN"/>
    <property type="match status" value="1"/>
</dbReference>
<dbReference type="RefSeq" id="WP_137666800.1">
    <property type="nucleotide sequence ID" value="NZ_BJCE01000030.1"/>
</dbReference>
<name>A0A479ZVJ5_9CYAN</name>
<dbReference type="AlphaFoldDB" id="A0A479ZVJ5"/>